<dbReference type="GO" id="GO:0046872">
    <property type="term" value="F:metal ion binding"/>
    <property type="evidence" value="ECO:0007669"/>
    <property type="project" value="UniProtKB-KW"/>
</dbReference>
<accession>A0A172TJH8</accession>
<name>A0A172TJH8_9BACL</name>
<evidence type="ECO:0000313" key="11">
    <source>
        <dbReference type="Proteomes" id="UP000076927"/>
    </source>
</evidence>
<comment type="cofactor">
    <cofactor evidence="3">
        <name>Zn(2+)</name>
        <dbReference type="ChEBI" id="CHEBI:29105"/>
    </cofactor>
</comment>
<dbReference type="PRINTS" id="PR00919">
    <property type="entry name" value="THERMOPTASE"/>
</dbReference>
<keyword evidence="11" id="KW-1185">Reference proteome</keyword>
<dbReference type="EMBL" id="CP011388">
    <property type="protein sequence ID" value="ANE47122.1"/>
    <property type="molecule type" value="Genomic_DNA"/>
</dbReference>
<keyword evidence="6" id="KW-0645">Protease</keyword>
<dbReference type="PATRIC" id="fig|1178515.4.peg.2725"/>
<keyword evidence="5" id="KW-0031">Aminopeptidase</keyword>
<dbReference type="OrthoDB" id="9803993at2"/>
<dbReference type="InterPro" id="IPR000787">
    <property type="entry name" value="Peptidase_M29"/>
</dbReference>
<protein>
    <submittedName>
        <fullName evidence="10">Peptidase M29</fullName>
    </submittedName>
</protein>
<dbReference type="KEGG" id="pswu:SY83_13590"/>
<reference evidence="10 11" key="1">
    <citation type="submission" date="2015-01" db="EMBL/GenBank/DDBJ databases">
        <title>Paenibacillus swuensis/DY6/whole genome sequencing.</title>
        <authorList>
            <person name="Kim M.K."/>
            <person name="Srinivasan S."/>
            <person name="Lee J.-J."/>
        </authorList>
    </citation>
    <scope>NUCLEOTIDE SEQUENCE [LARGE SCALE GENOMIC DNA]</scope>
    <source>
        <strain evidence="10 11">DY6</strain>
    </source>
</reference>
<dbReference type="GO" id="GO:0004177">
    <property type="term" value="F:aminopeptidase activity"/>
    <property type="evidence" value="ECO:0007669"/>
    <property type="project" value="UniProtKB-KW"/>
</dbReference>
<evidence type="ECO:0000256" key="3">
    <source>
        <dbReference type="ARBA" id="ARBA00001947"/>
    </source>
</evidence>
<evidence type="ECO:0000313" key="10">
    <source>
        <dbReference type="EMBL" id="ANE47122.1"/>
    </source>
</evidence>
<dbReference type="AlphaFoldDB" id="A0A172TJH8"/>
<dbReference type="Gene3D" id="3.40.1830.10">
    <property type="entry name" value="Thermophilic metalloprotease (M29)"/>
    <property type="match status" value="1"/>
</dbReference>
<evidence type="ECO:0000256" key="9">
    <source>
        <dbReference type="ARBA" id="ARBA00023049"/>
    </source>
</evidence>
<sequence>MQDTFQQQLHKYAELIVKVGVNLQPGQVLYVESPLEAAELTRVLVRKAYEAGAKYVQVAWDDEAVTRARFETAPEDSFSYYPQWNASMMEQLAEGGGALVNIKVPNPDLFEGIDGRKVSTATRAAAKARETFSGYVRTNKLSWCLVKAPTRVWANKVFADLPEEDRMQAMWETIFMMNRIDQPDPVAAWQKHIAHLNGVSERLNTKRYAKLHFRAPGTDLTVELADNHIWEGGGGENQSGVYFMANMPTEEVFTMPKRSGTNGKVTSTMPLNLNGSLVDKFTLTFAEGKVVDYSAEVGYDALKALLETDEGARYLGEVALVPDDSPISNLNRIFFNTGLDENASCHLAIGSAYPFNIEGGTEMSKEELLASGANVSLTHVDFMIGSKELDLDGILADGTVEPLFRKGNWV</sequence>
<keyword evidence="9" id="KW-0482">Metalloprotease</keyword>
<evidence type="ECO:0000256" key="4">
    <source>
        <dbReference type="ARBA" id="ARBA00008236"/>
    </source>
</evidence>
<dbReference type="GO" id="GO:0008237">
    <property type="term" value="F:metallopeptidase activity"/>
    <property type="evidence" value="ECO:0007669"/>
    <property type="project" value="UniProtKB-KW"/>
</dbReference>
<comment type="cofactor">
    <cofactor evidence="2">
        <name>Mg(2+)</name>
        <dbReference type="ChEBI" id="CHEBI:18420"/>
    </cofactor>
</comment>
<comment type="similarity">
    <text evidence="4">Belongs to the peptidase M29 family.</text>
</comment>
<dbReference type="Proteomes" id="UP000076927">
    <property type="component" value="Chromosome"/>
</dbReference>
<dbReference type="InterPro" id="IPR052170">
    <property type="entry name" value="M29_Exopeptidase"/>
</dbReference>
<dbReference type="InterPro" id="IPR035097">
    <property type="entry name" value="M29_N-terminal"/>
</dbReference>
<dbReference type="GO" id="GO:0006508">
    <property type="term" value="P:proteolysis"/>
    <property type="evidence" value="ECO:0007669"/>
    <property type="project" value="UniProtKB-KW"/>
</dbReference>
<evidence type="ECO:0000256" key="1">
    <source>
        <dbReference type="ARBA" id="ARBA00001941"/>
    </source>
</evidence>
<evidence type="ECO:0000256" key="7">
    <source>
        <dbReference type="ARBA" id="ARBA00022723"/>
    </source>
</evidence>
<comment type="cofactor">
    <cofactor evidence="1">
        <name>Co(2+)</name>
        <dbReference type="ChEBI" id="CHEBI:48828"/>
    </cofactor>
</comment>
<evidence type="ECO:0000256" key="6">
    <source>
        <dbReference type="ARBA" id="ARBA00022670"/>
    </source>
</evidence>
<dbReference type="SUPFAM" id="SSF144052">
    <property type="entry name" value="Thermophilic metalloprotease-like"/>
    <property type="match status" value="1"/>
</dbReference>
<evidence type="ECO:0000256" key="5">
    <source>
        <dbReference type="ARBA" id="ARBA00022438"/>
    </source>
</evidence>
<dbReference type="PANTHER" id="PTHR34448">
    <property type="entry name" value="AMINOPEPTIDASE"/>
    <property type="match status" value="1"/>
</dbReference>
<dbReference type="RefSeq" id="WP_068607339.1">
    <property type="nucleotide sequence ID" value="NZ_CP011388.1"/>
</dbReference>
<keyword evidence="7" id="KW-0479">Metal-binding</keyword>
<dbReference type="PANTHER" id="PTHR34448:SF3">
    <property type="entry name" value="AMINOPEPTIDASE AMPS"/>
    <property type="match status" value="1"/>
</dbReference>
<gene>
    <name evidence="10" type="ORF">SY83_13590</name>
</gene>
<proteinExistence type="inferred from homology"/>
<evidence type="ECO:0000256" key="8">
    <source>
        <dbReference type="ARBA" id="ARBA00022801"/>
    </source>
</evidence>
<keyword evidence="8" id="KW-0378">Hydrolase</keyword>
<organism evidence="10 11">
    <name type="scientific">Paenibacillus swuensis</name>
    <dbReference type="NCBI Taxonomy" id="1178515"/>
    <lineage>
        <taxon>Bacteria</taxon>
        <taxon>Bacillati</taxon>
        <taxon>Bacillota</taxon>
        <taxon>Bacilli</taxon>
        <taxon>Bacillales</taxon>
        <taxon>Paenibacillaceae</taxon>
        <taxon>Paenibacillus</taxon>
    </lineage>
</organism>
<evidence type="ECO:0000256" key="2">
    <source>
        <dbReference type="ARBA" id="ARBA00001946"/>
    </source>
</evidence>
<dbReference type="Pfam" id="PF02073">
    <property type="entry name" value="Peptidase_M29"/>
    <property type="match status" value="1"/>
</dbReference>